<evidence type="ECO:0000256" key="3">
    <source>
        <dbReference type="SAM" id="SignalP"/>
    </source>
</evidence>
<feature type="signal peptide" evidence="3">
    <location>
        <begin position="1"/>
        <end position="33"/>
    </location>
</feature>
<proteinExistence type="predicted"/>
<dbReference type="EMBL" id="JARPWH010000007">
    <property type="protein sequence ID" value="MDT2401472.1"/>
    <property type="molecule type" value="Genomic_DNA"/>
</dbReference>
<feature type="region of interest" description="Disordered" evidence="1">
    <location>
        <begin position="466"/>
        <end position="495"/>
    </location>
</feature>
<feature type="chain" id="PRO_5043645254" evidence="3">
    <location>
        <begin position="34"/>
        <end position="669"/>
    </location>
</feature>
<evidence type="ECO:0000256" key="2">
    <source>
        <dbReference type="SAM" id="Phobius"/>
    </source>
</evidence>
<sequence length="669" mass="72988">MKRNTIKSYVIPLFLSFLSIIVLLIPGTATANAAATKVDTFDFGPKNDLKFNWNKSLTSLSQLTTNNSSIKKGTINKVGPNTSSAILGKWYLAWNKGDLKTGDHLKINYKNMGTFQGKAIDLDLDLSTFTTGDNKYDAFNEIIIDGKSYKNFIWFYPNSSILDGFTYNGFGISGGTFNFKYTSDGTAVDLGSSAYITAASLNGRNATAVNGSAFLHQEFVGYEKMGSNPYYVTKNTALGEYTNPITKSGTVVGGIASTDANFVDAVGDPGYTKGAVTYKVVGKNPKFTIGTTAFNQWITFGTTPIWNTNPEKPTKQVFNKPGTDAAANNIDKTMIAKGSDVYYHINQKFGALGTAADNLTKYSSFTITDTFDNTKMDFKSGRLLLKNGSTFTVADAAGTIKVSGNKVTYTASSGFLNNNSTYGKTYVLELYMKAKTDASLIAKNTATTNFNNRYPQDTNTVENYFPKTPTKKVTQDGKDVNGRNRGQKGSSTAPLKTGSVVEYTVNYPFHKKGTDTNSDHYKSLKINDPLDSRLRYETGSAKIIDNSTKQDITDQGTMKYDEATKTLSWEASAAWLAATPLDGRSIDLVFKAKLPSTDQFDIKNKATVTVDGFQESTNEVINGVDYYLPNLVIPKTGNTHLIKLSLISVMGLIFSALVFVIGKQKNKVK</sequence>
<keyword evidence="3" id="KW-0732">Signal</keyword>
<evidence type="ECO:0000313" key="6">
    <source>
        <dbReference type="Proteomes" id="UP001260773"/>
    </source>
</evidence>
<feature type="transmembrane region" description="Helical" evidence="2">
    <location>
        <begin position="641"/>
        <end position="662"/>
    </location>
</feature>
<feature type="domain" description="Adhesin isopeptide-forming adherence" evidence="4">
    <location>
        <begin position="320"/>
        <end position="464"/>
    </location>
</feature>
<reference evidence="5" key="1">
    <citation type="submission" date="2023-03" db="EMBL/GenBank/DDBJ databases">
        <authorList>
            <person name="Shen W."/>
            <person name="Cai J."/>
        </authorList>
    </citation>
    <scope>NUCLEOTIDE SEQUENCE</scope>
    <source>
        <strain evidence="5">P33-2</strain>
    </source>
</reference>
<comment type="caution">
    <text evidence="5">The sequence shown here is derived from an EMBL/GenBank/DDBJ whole genome shotgun (WGS) entry which is preliminary data.</text>
</comment>
<dbReference type="InterPro" id="IPR026466">
    <property type="entry name" value="Fim_isopep_form_D2_dom"/>
</dbReference>
<dbReference type="InterPro" id="IPR026345">
    <property type="entry name" value="Adh_isopep-form_adh_dom"/>
</dbReference>
<name>A0AAW8RN80_ENTAV</name>
<keyword evidence="2" id="KW-0812">Transmembrane</keyword>
<dbReference type="Gene3D" id="2.60.40.740">
    <property type="match status" value="2"/>
</dbReference>
<evidence type="ECO:0000256" key="1">
    <source>
        <dbReference type="SAM" id="MobiDB-lite"/>
    </source>
</evidence>
<dbReference type="AlphaFoldDB" id="A0AAW8RN80"/>
<dbReference type="Proteomes" id="UP001260773">
    <property type="component" value="Unassembled WGS sequence"/>
</dbReference>
<evidence type="ECO:0000313" key="5">
    <source>
        <dbReference type="EMBL" id="MDT2401472.1"/>
    </source>
</evidence>
<dbReference type="NCBIfam" id="TIGR04226">
    <property type="entry name" value="RrgB_K2N_iso_D2"/>
    <property type="match status" value="2"/>
</dbReference>
<feature type="compositionally biased region" description="Basic and acidic residues" evidence="1">
    <location>
        <begin position="473"/>
        <end position="482"/>
    </location>
</feature>
<dbReference type="Pfam" id="PF17998">
    <property type="entry name" value="AgI_II_C2"/>
    <property type="match status" value="2"/>
</dbReference>
<feature type="domain" description="Adhesin isopeptide-forming adherence" evidence="4">
    <location>
        <begin position="469"/>
        <end position="623"/>
    </location>
</feature>
<dbReference type="RefSeq" id="WP_311860872.1">
    <property type="nucleotide sequence ID" value="NZ_JARPWD010000006.1"/>
</dbReference>
<keyword evidence="2" id="KW-1133">Transmembrane helix</keyword>
<gene>
    <name evidence="5" type="ORF">P7D43_03745</name>
</gene>
<protein>
    <submittedName>
        <fullName evidence="5">Isopeptide-forming domain-containing fimbrial protein</fullName>
    </submittedName>
</protein>
<keyword evidence="2" id="KW-0472">Membrane</keyword>
<evidence type="ECO:0000259" key="4">
    <source>
        <dbReference type="Pfam" id="PF17998"/>
    </source>
</evidence>
<organism evidence="5 6">
    <name type="scientific">Enterococcus avium</name>
    <name type="common">Streptococcus avium</name>
    <dbReference type="NCBI Taxonomy" id="33945"/>
    <lineage>
        <taxon>Bacteria</taxon>
        <taxon>Bacillati</taxon>
        <taxon>Bacillota</taxon>
        <taxon>Bacilli</taxon>
        <taxon>Lactobacillales</taxon>
        <taxon>Enterococcaceae</taxon>
        <taxon>Enterococcus</taxon>
    </lineage>
</organism>
<accession>A0AAW8RN80</accession>